<dbReference type="Pfam" id="PF08031">
    <property type="entry name" value="BBE"/>
    <property type="match status" value="1"/>
</dbReference>
<reference evidence="4" key="1">
    <citation type="submission" date="2016-11" db="EMBL/GenBank/DDBJ databases">
        <title>The genome of Nicotiana attenuata.</title>
        <authorList>
            <person name="Xu S."/>
            <person name="Brockmoeller T."/>
            <person name="Gaquerel E."/>
            <person name="Navarro A."/>
            <person name="Kuhl H."/>
            <person name="Gase K."/>
            <person name="Ling Z."/>
            <person name="Zhou W."/>
            <person name="Kreitzer C."/>
            <person name="Stanke M."/>
            <person name="Tang H."/>
            <person name="Lyons E."/>
            <person name="Pandey P."/>
            <person name="Pandey S.P."/>
            <person name="Timmermann B."/>
            <person name="Baldwin I.T."/>
        </authorList>
    </citation>
    <scope>NUCLEOTIDE SEQUENCE [LARGE SCALE GENOMIC DNA]</scope>
    <source>
        <strain evidence="4">UT</strain>
    </source>
</reference>
<dbReference type="PANTHER" id="PTHR32448">
    <property type="entry name" value="OS08G0158400 PROTEIN"/>
    <property type="match status" value="1"/>
</dbReference>
<dbReference type="GO" id="GO:0016491">
    <property type="term" value="F:oxidoreductase activity"/>
    <property type="evidence" value="ECO:0007669"/>
    <property type="project" value="InterPro"/>
</dbReference>
<evidence type="ECO:0000256" key="2">
    <source>
        <dbReference type="ARBA" id="ARBA00022827"/>
    </source>
</evidence>
<evidence type="ECO:0000313" key="5">
    <source>
        <dbReference type="Proteomes" id="UP000187609"/>
    </source>
</evidence>
<keyword evidence="1" id="KW-0285">Flavoprotein</keyword>
<comment type="caution">
    <text evidence="4">The sequence shown here is derived from an EMBL/GenBank/DDBJ whole genome shotgun (WGS) entry which is preliminary data.</text>
</comment>
<keyword evidence="2" id="KW-0274">FAD</keyword>
<dbReference type="STRING" id="49451.A0A1J6IRY9"/>
<dbReference type="InterPro" id="IPR012951">
    <property type="entry name" value="BBE"/>
</dbReference>
<evidence type="ECO:0000259" key="3">
    <source>
        <dbReference type="Pfam" id="PF08031"/>
    </source>
</evidence>
<dbReference type="Gene3D" id="3.40.462.20">
    <property type="match status" value="1"/>
</dbReference>
<dbReference type="InterPro" id="IPR016169">
    <property type="entry name" value="FAD-bd_PCMH_sub2"/>
</dbReference>
<name>A0A1J6IRY9_NICAT</name>
<dbReference type="Proteomes" id="UP000187609">
    <property type="component" value="Unassembled WGS sequence"/>
</dbReference>
<gene>
    <name evidence="4" type="primary">FOX1_3</name>
    <name evidence="4" type="ORF">A4A49_09670</name>
</gene>
<accession>A0A1J6IRY9</accession>
<dbReference type="OMA" id="WNEENDA"/>
<dbReference type="EMBL" id="MJEQ01037183">
    <property type="protein sequence ID" value="OIT07957.1"/>
    <property type="molecule type" value="Genomic_DNA"/>
</dbReference>
<sequence>MDKISDQAIAFPHRKGNLLAVQYYAQWNEENDAKSNEYIEWLRGFYNKMAPFVSSSPRGAYINYLDMDLGVNMDDDYLLRNASSRYSSSVDAVERARAWGEKYFLNNYDRLVKAKTKIDPLNVFRHEQSIPPMLGSTQEHKYSSE</sequence>
<keyword evidence="5" id="KW-1185">Reference proteome</keyword>
<dbReference type="SMR" id="A0A1J6IRY9"/>
<dbReference type="Gramene" id="OIT07957">
    <property type="protein sequence ID" value="OIT07957"/>
    <property type="gene ID" value="A4A49_09670"/>
</dbReference>
<dbReference type="AlphaFoldDB" id="A0A1J6IRY9"/>
<protein>
    <submittedName>
        <fullName evidence="4">Flavin-dependent oxidoreductase fox1</fullName>
    </submittedName>
</protein>
<proteinExistence type="predicted"/>
<evidence type="ECO:0000313" key="4">
    <source>
        <dbReference type="EMBL" id="OIT07957.1"/>
    </source>
</evidence>
<feature type="domain" description="Berberine/berberine-like" evidence="3">
    <location>
        <begin position="60"/>
        <end position="131"/>
    </location>
</feature>
<dbReference type="Gene3D" id="3.30.465.10">
    <property type="match status" value="1"/>
</dbReference>
<dbReference type="GO" id="GO:0050660">
    <property type="term" value="F:flavin adenine dinucleotide binding"/>
    <property type="evidence" value="ECO:0007669"/>
    <property type="project" value="InterPro"/>
</dbReference>
<evidence type="ECO:0000256" key="1">
    <source>
        <dbReference type="ARBA" id="ARBA00022630"/>
    </source>
</evidence>
<organism evidence="4 5">
    <name type="scientific">Nicotiana attenuata</name>
    <name type="common">Coyote tobacco</name>
    <dbReference type="NCBI Taxonomy" id="49451"/>
    <lineage>
        <taxon>Eukaryota</taxon>
        <taxon>Viridiplantae</taxon>
        <taxon>Streptophyta</taxon>
        <taxon>Embryophyta</taxon>
        <taxon>Tracheophyta</taxon>
        <taxon>Spermatophyta</taxon>
        <taxon>Magnoliopsida</taxon>
        <taxon>eudicotyledons</taxon>
        <taxon>Gunneridae</taxon>
        <taxon>Pentapetalae</taxon>
        <taxon>asterids</taxon>
        <taxon>lamiids</taxon>
        <taxon>Solanales</taxon>
        <taxon>Solanaceae</taxon>
        <taxon>Nicotianoideae</taxon>
        <taxon>Nicotianeae</taxon>
        <taxon>Nicotiana</taxon>
    </lineage>
</organism>